<organism evidence="4 5">
    <name type="scientific">Vibrio ezurae NBRC 102218</name>
    <dbReference type="NCBI Taxonomy" id="1219080"/>
    <lineage>
        <taxon>Bacteria</taxon>
        <taxon>Pseudomonadati</taxon>
        <taxon>Pseudomonadota</taxon>
        <taxon>Gammaproteobacteria</taxon>
        <taxon>Vibrionales</taxon>
        <taxon>Vibrionaceae</taxon>
        <taxon>Vibrio</taxon>
    </lineage>
</organism>
<dbReference type="InterPro" id="IPR036869">
    <property type="entry name" value="J_dom_sf"/>
</dbReference>
<dbReference type="RefSeq" id="WP_021712821.1">
    <property type="nucleotide sequence ID" value="NZ_BATM01000008.1"/>
</dbReference>
<dbReference type="InterPro" id="IPR001623">
    <property type="entry name" value="DnaJ_domain"/>
</dbReference>
<comment type="caution">
    <text evidence="4">The sequence shown here is derived from an EMBL/GenBank/DDBJ whole genome shotgun (WGS) entry which is preliminary data.</text>
</comment>
<accession>U3AZE1</accession>
<evidence type="ECO:0000256" key="2">
    <source>
        <dbReference type="SAM" id="Phobius"/>
    </source>
</evidence>
<keyword evidence="1" id="KW-0143">Chaperone</keyword>
<keyword evidence="2" id="KW-0472">Membrane</keyword>
<keyword evidence="5" id="KW-1185">Reference proteome</keyword>
<proteinExistence type="predicted"/>
<dbReference type="Pfam" id="PF00226">
    <property type="entry name" value="DnaJ"/>
    <property type="match status" value="1"/>
</dbReference>
<dbReference type="eggNOG" id="ENOG502ZBF8">
    <property type="taxonomic scope" value="Bacteria"/>
</dbReference>
<dbReference type="Proteomes" id="UP000016562">
    <property type="component" value="Unassembled WGS sequence"/>
</dbReference>
<name>U3AZE1_9VIBR</name>
<evidence type="ECO:0000313" key="4">
    <source>
        <dbReference type="EMBL" id="GAD79110.1"/>
    </source>
</evidence>
<dbReference type="CDD" id="cd06257">
    <property type="entry name" value="DnaJ"/>
    <property type="match status" value="1"/>
</dbReference>
<feature type="transmembrane region" description="Helical" evidence="2">
    <location>
        <begin position="6"/>
        <end position="23"/>
    </location>
</feature>
<dbReference type="AlphaFoldDB" id="U3AZE1"/>
<keyword evidence="2" id="KW-0812">Transmembrane</keyword>
<sequence length="150" mass="17088">MIELLFTLSLLVNVGLVGHLYFVRKQNSTPEIKTEGVKESVQESVQECVNEVAQETTEHLLATTDTTSSTADISFFKTEKDKLFFLLNEVDGKRRNQLLGITSDMYSDERLSKQWFKQMSSKVHPDKNPHDPRAAVAFDNLKKLHSLMTL</sequence>
<reference evidence="4 5" key="1">
    <citation type="submission" date="2013-09" db="EMBL/GenBank/DDBJ databases">
        <title>Whole genome shotgun sequence of Vibrio ezurae NBRC 102218.</title>
        <authorList>
            <person name="Yoshida I."/>
            <person name="Hosoyama A."/>
            <person name="Numata M."/>
            <person name="Hashimoto M."/>
            <person name="Hosoyama Y."/>
            <person name="Tsuchikane K."/>
            <person name="Noguchi M."/>
            <person name="Hirakata S."/>
            <person name="Ichikawa N."/>
            <person name="Ohji S."/>
            <person name="Yamazoe A."/>
            <person name="Fujita N."/>
        </authorList>
    </citation>
    <scope>NUCLEOTIDE SEQUENCE [LARGE SCALE GENOMIC DNA]</scope>
    <source>
        <strain evidence="4 5">NBRC 102218</strain>
    </source>
</reference>
<keyword evidence="2" id="KW-1133">Transmembrane helix</keyword>
<dbReference type="OrthoDB" id="5919080at2"/>
<evidence type="ECO:0000256" key="1">
    <source>
        <dbReference type="ARBA" id="ARBA00023186"/>
    </source>
</evidence>
<protein>
    <recommendedName>
        <fullName evidence="3">J domain-containing protein</fullName>
    </recommendedName>
</protein>
<dbReference type="EMBL" id="BATM01000008">
    <property type="protein sequence ID" value="GAD79110.1"/>
    <property type="molecule type" value="Genomic_DNA"/>
</dbReference>
<evidence type="ECO:0000259" key="3">
    <source>
        <dbReference type="Pfam" id="PF00226"/>
    </source>
</evidence>
<gene>
    <name evidence="4" type="ORF">VEZ01S_08_01460</name>
</gene>
<dbReference type="Gene3D" id="1.10.287.110">
    <property type="entry name" value="DnaJ domain"/>
    <property type="match status" value="1"/>
</dbReference>
<feature type="domain" description="J" evidence="3">
    <location>
        <begin position="98"/>
        <end position="147"/>
    </location>
</feature>
<dbReference type="STRING" id="1219080.VEZ01S_08_01460"/>
<dbReference type="SUPFAM" id="SSF46565">
    <property type="entry name" value="Chaperone J-domain"/>
    <property type="match status" value="1"/>
</dbReference>
<evidence type="ECO:0000313" key="5">
    <source>
        <dbReference type="Proteomes" id="UP000016562"/>
    </source>
</evidence>